<keyword evidence="5 6" id="KW-0456">Lyase</keyword>
<feature type="compositionally biased region" description="Polar residues" evidence="7">
    <location>
        <begin position="1"/>
        <end position="17"/>
    </location>
</feature>
<comment type="subunit">
    <text evidence="6">Homohexamer; trimer of dimers.</text>
</comment>
<protein>
    <recommendedName>
        <fullName evidence="3 6">Cyclic pyranopterin monophosphate synthase</fullName>
        <ecNumber evidence="3 6">4.6.1.17</ecNumber>
    </recommendedName>
    <alternativeName>
        <fullName evidence="6">Molybdenum cofactor biosynthesis protein C</fullName>
    </alternativeName>
</protein>
<dbReference type="InterPro" id="IPR002820">
    <property type="entry name" value="Mopterin_CF_biosynth-C_dom"/>
</dbReference>
<dbReference type="InterPro" id="IPR047594">
    <property type="entry name" value="MoaC_bact/euk"/>
</dbReference>
<comment type="catalytic activity">
    <reaction evidence="1 6">
        <text>(8S)-3',8-cyclo-7,8-dihydroguanosine 5'-triphosphate = cyclic pyranopterin phosphate + diphosphate</text>
        <dbReference type="Rhea" id="RHEA:49580"/>
        <dbReference type="ChEBI" id="CHEBI:33019"/>
        <dbReference type="ChEBI" id="CHEBI:59648"/>
        <dbReference type="ChEBI" id="CHEBI:131766"/>
        <dbReference type="EC" id="4.6.1.17"/>
    </reaction>
</comment>
<dbReference type="EC" id="4.6.1.17" evidence="3 6"/>
<sequence length="177" mass="18945">MASDLENFSQNSQNPDSLSHLDATGQVQMVDVSQKPASRREAIAAGRVRVNPETFRAIEAGNAPKGDVLTTAKLAGIMAAKQTAHLIPLCHPLPLHKIEVELNPDSQLPGYQIRARVVTQAETGVEMEALTAVSVAALTLYDMAKALDKAIAIESIRLIRKTGGKSGDYDAESTQLD</sequence>
<dbReference type="GO" id="GO:0061799">
    <property type="term" value="F:cyclic pyranopterin monophosphate synthase activity"/>
    <property type="evidence" value="ECO:0007669"/>
    <property type="project" value="UniProtKB-UniRule"/>
</dbReference>
<dbReference type="RefSeq" id="WP_168570145.1">
    <property type="nucleotide sequence ID" value="NZ_CP051167.1"/>
</dbReference>
<dbReference type="CDD" id="cd01420">
    <property type="entry name" value="MoaC_PE"/>
    <property type="match status" value="1"/>
</dbReference>
<keyword evidence="4 6" id="KW-0501">Molybdenum cofactor biosynthesis</keyword>
<evidence type="ECO:0000256" key="7">
    <source>
        <dbReference type="SAM" id="MobiDB-lite"/>
    </source>
</evidence>
<evidence type="ECO:0000313" key="9">
    <source>
        <dbReference type="EMBL" id="QIZ71994.1"/>
    </source>
</evidence>
<feature type="region of interest" description="Disordered" evidence="7">
    <location>
        <begin position="1"/>
        <end position="20"/>
    </location>
</feature>
<reference evidence="9 10" key="1">
    <citation type="submission" date="2020-04" db="EMBL/GenBank/DDBJ databases">
        <authorList>
            <person name="Basu S."/>
            <person name="Maruthanayagam V."/>
            <person name="Chakraborty S."/>
            <person name="Pramanik A."/>
            <person name="Mukherjee J."/>
            <person name="Brink B."/>
        </authorList>
    </citation>
    <scope>NUCLEOTIDE SEQUENCE [LARGE SCALE GENOMIC DNA]</scope>
    <source>
        <strain evidence="9 10">AP17</strain>
    </source>
</reference>
<dbReference type="UniPathway" id="UPA00344"/>
<dbReference type="PANTHER" id="PTHR22960:SF29">
    <property type="entry name" value="CYCLIC PYRANOPTERIN MONOPHOSPHATE SYNTHASE"/>
    <property type="match status" value="1"/>
</dbReference>
<feature type="binding site" evidence="6">
    <location>
        <begin position="89"/>
        <end position="91"/>
    </location>
    <ligand>
        <name>substrate</name>
    </ligand>
</feature>
<dbReference type="SUPFAM" id="SSF55040">
    <property type="entry name" value="Molybdenum cofactor biosynthesis protein C, MoaC"/>
    <property type="match status" value="1"/>
</dbReference>
<dbReference type="HAMAP" id="MF_01224_B">
    <property type="entry name" value="MoaC_B"/>
    <property type="match status" value="1"/>
</dbReference>
<dbReference type="InterPro" id="IPR036522">
    <property type="entry name" value="MoaC_sf"/>
</dbReference>
<dbReference type="NCBIfam" id="TIGR00581">
    <property type="entry name" value="moaC"/>
    <property type="match status" value="1"/>
</dbReference>
<dbReference type="Proteomes" id="UP000500857">
    <property type="component" value="Chromosome"/>
</dbReference>
<dbReference type="GO" id="GO:0006777">
    <property type="term" value="P:Mo-molybdopterin cofactor biosynthetic process"/>
    <property type="evidence" value="ECO:0007669"/>
    <property type="project" value="UniProtKB-UniRule"/>
</dbReference>
<dbReference type="InterPro" id="IPR050105">
    <property type="entry name" value="MoCo_biosynth_MoaA/MoaC"/>
</dbReference>
<feature type="binding site" evidence="6">
    <location>
        <begin position="127"/>
        <end position="128"/>
    </location>
    <ligand>
        <name>substrate</name>
    </ligand>
</feature>
<feature type="domain" description="Molybdopterin cofactor biosynthesis C (MoaC)" evidence="8">
    <location>
        <begin position="29"/>
        <end position="164"/>
    </location>
</feature>
<evidence type="ECO:0000256" key="4">
    <source>
        <dbReference type="ARBA" id="ARBA00023150"/>
    </source>
</evidence>
<accession>A0A6H1TZH9</accession>
<evidence type="ECO:0000256" key="5">
    <source>
        <dbReference type="ARBA" id="ARBA00023239"/>
    </source>
</evidence>
<dbReference type="Pfam" id="PF01967">
    <property type="entry name" value="MoaC"/>
    <property type="match status" value="1"/>
</dbReference>
<comment type="function">
    <text evidence="6">Catalyzes the conversion of (8S)-3',8-cyclo-7,8-dihydroguanosine 5'-triphosphate to cyclic pyranopterin monophosphate (cPMP).</text>
</comment>
<feature type="active site" evidence="6">
    <location>
        <position position="142"/>
    </location>
</feature>
<comment type="pathway">
    <text evidence="2 6">Cofactor biosynthesis; molybdopterin biosynthesis.</text>
</comment>
<proteinExistence type="inferred from homology"/>
<dbReference type="PANTHER" id="PTHR22960">
    <property type="entry name" value="MOLYBDOPTERIN COFACTOR SYNTHESIS PROTEIN A"/>
    <property type="match status" value="1"/>
</dbReference>
<dbReference type="EMBL" id="CP051167">
    <property type="protein sequence ID" value="QIZ71994.1"/>
    <property type="molecule type" value="Genomic_DNA"/>
</dbReference>
<evidence type="ECO:0000256" key="2">
    <source>
        <dbReference type="ARBA" id="ARBA00005046"/>
    </source>
</evidence>
<evidence type="ECO:0000256" key="3">
    <source>
        <dbReference type="ARBA" id="ARBA00012575"/>
    </source>
</evidence>
<dbReference type="Gene3D" id="3.30.70.640">
    <property type="entry name" value="Molybdopterin cofactor biosynthesis C (MoaC) domain"/>
    <property type="match status" value="1"/>
</dbReference>
<dbReference type="AlphaFoldDB" id="A0A6H1TZH9"/>
<evidence type="ECO:0000256" key="1">
    <source>
        <dbReference type="ARBA" id="ARBA00001637"/>
    </source>
</evidence>
<keyword evidence="10" id="KW-1185">Reference proteome</keyword>
<name>A0A6H1TZH9_9CYAN</name>
<evidence type="ECO:0000313" key="10">
    <source>
        <dbReference type="Proteomes" id="UP000500857"/>
    </source>
</evidence>
<organism evidence="9 10">
    <name type="scientific">Oxynema aestuarii AP17</name>
    <dbReference type="NCBI Taxonomy" id="2064643"/>
    <lineage>
        <taxon>Bacteria</taxon>
        <taxon>Bacillati</taxon>
        <taxon>Cyanobacteriota</taxon>
        <taxon>Cyanophyceae</taxon>
        <taxon>Oscillatoriophycideae</taxon>
        <taxon>Oscillatoriales</taxon>
        <taxon>Oscillatoriaceae</taxon>
        <taxon>Oxynema</taxon>
        <taxon>Oxynema aestuarii</taxon>
    </lineage>
</organism>
<evidence type="ECO:0000256" key="6">
    <source>
        <dbReference type="HAMAP-Rule" id="MF_01224"/>
    </source>
</evidence>
<evidence type="ECO:0000259" key="8">
    <source>
        <dbReference type="Pfam" id="PF01967"/>
    </source>
</evidence>
<dbReference type="NCBIfam" id="NF006870">
    <property type="entry name" value="PRK09364.1"/>
    <property type="match status" value="1"/>
</dbReference>
<dbReference type="InterPro" id="IPR023045">
    <property type="entry name" value="MoaC"/>
</dbReference>
<gene>
    <name evidence="6 9" type="primary">moaC</name>
    <name evidence="9" type="ORF">HCG48_16575</name>
</gene>
<dbReference type="KEGG" id="oxy:HCG48_16575"/>
<comment type="similarity">
    <text evidence="6">Belongs to the MoaC family.</text>
</comment>